<dbReference type="OrthoDB" id="40037at2759"/>
<organism evidence="6 7">
    <name type="scientific">Seminavis robusta</name>
    <dbReference type="NCBI Taxonomy" id="568900"/>
    <lineage>
        <taxon>Eukaryota</taxon>
        <taxon>Sar</taxon>
        <taxon>Stramenopiles</taxon>
        <taxon>Ochrophyta</taxon>
        <taxon>Bacillariophyta</taxon>
        <taxon>Bacillariophyceae</taxon>
        <taxon>Bacillariophycidae</taxon>
        <taxon>Naviculales</taxon>
        <taxon>Naviculaceae</taxon>
        <taxon>Seminavis</taxon>
    </lineage>
</organism>
<dbReference type="Pfam" id="PF07731">
    <property type="entry name" value="Cu-oxidase_2"/>
    <property type="match status" value="1"/>
</dbReference>
<keyword evidence="3" id="KW-0732">Signal</keyword>
<proteinExistence type="inferred from homology"/>
<evidence type="ECO:0000259" key="5">
    <source>
        <dbReference type="Pfam" id="PF07732"/>
    </source>
</evidence>
<evidence type="ECO:0000256" key="1">
    <source>
        <dbReference type="ARBA" id="ARBA00010609"/>
    </source>
</evidence>
<dbReference type="InterPro" id="IPR008972">
    <property type="entry name" value="Cupredoxin"/>
</dbReference>
<dbReference type="InterPro" id="IPR011707">
    <property type="entry name" value="Cu-oxidase-like_N"/>
</dbReference>
<dbReference type="PANTHER" id="PTHR11709">
    <property type="entry name" value="MULTI-COPPER OXIDASE"/>
    <property type="match status" value="1"/>
</dbReference>
<dbReference type="AlphaFoldDB" id="A0A9N8F218"/>
<evidence type="ECO:0000256" key="3">
    <source>
        <dbReference type="SAM" id="SignalP"/>
    </source>
</evidence>
<evidence type="ECO:0000259" key="4">
    <source>
        <dbReference type="Pfam" id="PF07731"/>
    </source>
</evidence>
<dbReference type="EMBL" id="CAICTM010002745">
    <property type="protein sequence ID" value="CAB9530109.1"/>
    <property type="molecule type" value="Genomic_DNA"/>
</dbReference>
<gene>
    <name evidence="6" type="ORF">SEMRO_2747_G336150.1</name>
</gene>
<dbReference type="InterPro" id="IPR045087">
    <property type="entry name" value="Cu-oxidase_fam"/>
</dbReference>
<feature type="signal peptide" evidence="3">
    <location>
        <begin position="1"/>
        <end position="29"/>
    </location>
</feature>
<comment type="similarity">
    <text evidence="1">Belongs to the multicopper oxidase family.</text>
</comment>
<evidence type="ECO:0000313" key="7">
    <source>
        <dbReference type="Proteomes" id="UP001153069"/>
    </source>
</evidence>
<dbReference type="PANTHER" id="PTHR11709:SF518">
    <property type="entry name" value="MULTICOPPER OXIDASE"/>
    <property type="match status" value="1"/>
</dbReference>
<feature type="domain" description="Plastocyanin-like" evidence="5">
    <location>
        <begin position="73"/>
        <end position="164"/>
    </location>
</feature>
<evidence type="ECO:0000256" key="2">
    <source>
        <dbReference type="SAM" id="MobiDB-lite"/>
    </source>
</evidence>
<dbReference type="InterPro" id="IPR011706">
    <property type="entry name" value="Cu-oxidase_C"/>
</dbReference>
<comment type="caution">
    <text evidence="6">The sequence shown here is derived from an EMBL/GenBank/DDBJ whole genome shotgun (WGS) entry which is preliminary data.</text>
</comment>
<feature type="chain" id="PRO_5040253543" evidence="3">
    <location>
        <begin position="30"/>
        <end position="522"/>
    </location>
</feature>
<evidence type="ECO:0000313" key="6">
    <source>
        <dbReference type="EMBL" id="CAB9530109.1"/>
    </source>
</evidence>
<dbReference type="Gene3D" id="2.60.40.420">
    <property type="entry name" value="Cupredoxins - blue copper proteins"/>
    <property type="match status" value="2"/>
</dbReference>
<dbReference type="GO" id="GO:0005507">
    <property type="term" value="F:copper ion binding"/>
    <property type="evidence" value="ECO:0007669"/>
    <property type="project" value="InterPro"/>
</dbReference>
<dbReference type="Pfam" id="PF07732">
    <property type="entry name" value="Cu-oxidase_3"/>
    <property type="match status" value="1"/>
</dbReference>
<sequence length="522" mass="55357">MKLVLGSSFAAVWLVVSALLLVLPSGSVASSMAPVSWSSNNEAELIFCEGSGGEYGYKLSSDTSGSCDPAGVLVRMSPGQSYKLTLRNEASVETNLHTHGLHISGDGNADDPRRKVQPGMCLIYHWDIPSDHMGGTFWMHAHSHLTTDDQVSGGAFAMLIIEDSTVISSSSGVNSTDQSAIEQWYRNEILLVASKVGNAALGNGLSNYVISMNAHEWYRMRIVAVDPAGKPSDLEFPSSCTVHAAAHDGVWRFQVPKQASSTTYTLSGASRLDVAIKCSSGGDIDFSKRAVATISVSGSGSSGATPFTSTGGSWASHRPFYLRDLSTLSSSQFETYSISMTAAQINGASYDPDTPLGTWNYNTLQQWTVSASGAHPYHLHVYHMQAFQGCGGGVHDNGEYYDVISISGSCDVRFHMIDVGESVMMHCHVLSHEDNGSMTWANVVGGPTQSDVDREQTTCPGSPPMPSPTASTPTSPSPTPAPITSSCAQNGESCTNGDDCCSGSCSRGNPATRVCLAGRYLR</sequence>
<reference evidence="6" key="1">
    <citation type="submission" date="2020-06" db="EMBL/GenBank/DDBJ databases">
        <authorList>
            <consortium name="Plant Systems Biology data submission"/>
        </authorList>
    </citation>
    <scope>NUCLEOTIDE SEQUENCE</scope>
    <source>
        <strain evidence="6">D6</strain>
    </source>
</reference>
<accession>A0A9N8F218</accession>
<name>A0A9N8F218_9STRA</name>
<feature type="region of interest" description="Disordered" evidence="2">
    <location>
        <begin position="445"/>
        <end position="484"/>
    </location>
</feature>
<keyword evidence="7" id="KW-1185">Reference proteome</keyword>
<dbReference type="GO" id="GO:0016491">
    <property type="term" value="F:oxidoreductase activity"/>
    <property type="evidence" value="ECO:0007669"/>
    <property type="project" value="InterPro"/>
</dbReference>
<feature type="domain" description="Plastocyanin-like" evidence="4">
    <location>
        <begin position="319"/>
        <end position="442"/>
    </location>
</feature>
<protein>
    <submittedName>
        <fullName evidence="6">Multicopper oxidase mco</fullName>
    </submittedName>
</protein>
<dbReference type="SUPFAM" id="SSF49503">
    <property type="entry name" value="Cupredoxins"/>
    <property type="match status" value="2"/>
</dbReference>
<dbReference type="Proteomes" id="UP001153069">
    <property type="component" value="Unassembled WGS sequence"/>
</dbReference>